<proteinExistence type="predicted"/>
<dbReference type="KEGG" id="ani:ANIA_05073"/>
<dbReference type="GeneID" id="2872873"/>
<dbReference type="STRING" id="227321.Q5B307"/>
<dbReference type="Proteomes" id="UP000000560">
    <property type="component" value="Chromosome III"/>
</dbReference>
<dbReference type="eggNOG" id="ENOG502SCWK">
    <property type="taxonomic scope" value="Eukaryota"/>
</dbReference>
<dbReference type="RefSeq" id="XP_662677.1">
    <property type="nucleotide sequence ID" value="XM_657585.1"/>
</dbReference>
<protein>
    <submittedName>
        <fullName evidence="1">Uncharacterized protein</fullName>
    </submittedName>
</protein>
<reference evidence="2" key="2">
    <citation type="journal article" date="2009" name="Fungal Genet. Biol.">
        <title>The 2008 update of the Aspergillus nidulans genome annotation: a community effort.</title>
        <authorList>
            <person name="Wortman J.R."/>
            <person name="Gilsenan J.M."/>
            <person name="Joardar V."/>
            <person name="Deegan J."/>
            <person name="Clutterbuck J."/>
            <person name="Andersen M.R."/>
            <person name="Archer D."/>
            <person name="Bencina M."/>
            <person name="Braus G."/>
            <person name="Coutinho P."/>
            <person name="von Dohren H."/>
            <person name="Doonan J."/>
            <person name="Driessen A.J."/>
            <person name="Durek P."/>
            <person name="Espeso E."/>
            <person name="Fekete E."/>
            <person name="Flipphi M."/>
            <person name="Estrada C.G."/>
            <person name="Geysens S."/>
            <person name="Goldman G."/>
            <person name="de Groot P.W."/>
            <person name="Hansen K."/>
            <person name="Harris S.D."/>
            <person name="Heinekamp T."/>
            <person name="Helmstaedt K."/>
            <person name="Henrissat B."/>
            <person name="Hofmann G."/>
            <person name="Homan T."/>
            <person name="Horio T."/>
            <person name="Horiuchi H."/>
            <person name="James S."/>
            <person name="Jones M."/>
            <person name="Karaffa L."/>
            <person name="Karanyi Z."/>
            <person name="Kato M."/>
            <person name="Keller N."/>
            <person name="Kelly D.E."/>
            <person name="Kiel J.A."/>
            <person name="Kim J.M."/>
            <person name="van der Klei I.J."/>
            <person name="Klis F.M."/>
            <person name="Kovalchuk A."/>
            <person name="Krasevec N."/>
            <person name="Kubicek C.P."/>
            <person name="Liu B."/>
            <person name="Maccabe A."/>
            <person name="Meyer V."/>
            <person name="Mirabito P."/>
            <person name="Miskei M."/>
            <person name="Mos M."/>
            <person name="Mullins J."/>
            <person name="Nelson D.R."/>
            <person name="Nielsen J."/>
            <person name="Oakley B.R."/>
            <person name="Osmani S.A."/>
            <person name="Pakula T."/>
            <person name="Paszewski A."/>
            <person name="Paulsen I."/>
            <person name="Pilsyk S."/>
            <person name="Pocsi I."/>
            <person name="Punt P.J."/>
            <person name="Ram A.F."/>
            <person name="Ren Q."/>
            <person name="Robellet X."/>
            <person name="Robson G."/>
            <person name="Seiboth B."/>
            <person name="van Solingen P."/>
            <person name="Specht T."/>
            <person name="Sun J."/>
            <person name="Taheri-Talesh N."/>
            <person name="Takeshita N."/>
            <person name="Ussery D."/>
            <person name="vanKuyk P.A."/>
            <person name="Visser H."/>
            <person name="van de Vondervoort P.J."/>
            <person name="de Vries R.P."/>
            <person name="Walton J."/>
            <person name="Xiang X."/>
            <person name="Xiong Y."/>
            <person name="Zeng A.P."/>
            <person name="Brandt B.W."/>
            <person name="Cornell M.J."/>
            <person name="van den Hondel C.A."/>
            <person name="Visser J."/>
            <person name="Oliver S.G."/>
            <person name="Turner G."/>
        </authorList>
    </citation>
    <scope>GENOME REANNOTATION</scope>
    <source>
        <strain evidence="2">FGSC A4 / ATCC 38163 / CBS 112.46 / NRRL 194 / M139</strain>
    </source>
</reference>
<reference evidence="2" key="1">
    <citation type="journal article" date="2005" name="Nature">
        <title>Sequencing of Aspergillus nidulans and comparative analysis with A. fumigatus and A. oryzae.</title>
        <authorList>
            <person name="Galagan J.E."/>
            <person name="Calvo S.E."/>
            <person name="Cuomo C."/>
            <person name="Ma L.J."/>
            <person name="Wortman J.R."/>
            <person name="Batzoglou S."/>
            <person name="Lee S.I."/>
            <person name="Basturkmen M."/>
            <person name="Spevak C.C."/>
            <person name="Clutterbuck J."/>
            <person name="Kapitonov V."/>
            <person name="Jurka J."/>
            <person name="Scazzocchio C."/>
            <person name="Farman M."/>
            <person name="Butler J."/>
            <person name="Purcell S."/>
            <person name="Harris S."/>
            <person name="Braus G.H."/>
            <person name="Draht O."/>
            <person name="Busch S."/>
            <person name="D'Enfert C."/>
            <person name="Bouchier C."/>
            <person name="Goldman G.H."/>
            <person name="Bell-Pedersen D."/>
            <person name="Griffiths-Jones S."/>
            <person name="Doonan J.H."/>
            <person name="Yu J."/>
            <person name="Vienken K."/>
            <person name="Pain A."/>
            <person name="Freitag M."/>
            <person name="Selker E.U."/>
            <person name="Archer D.B."/>
            <person name="Penalva M.A."/>
            <person name="Oakley B.R."/>
            <person name="Momany M."/>
            <person name="Tanaka T."/>
            <person name="Kumagai T."/>
            <person name="Asai K."/>
            <person name="Machida M."/>
            <person name="Nierman W.C."/>
            <person name="Denning D.W."/>
            <person name="Caddick M."/>
            <person name="Hynes M."/>
            <person name="Paoletti M."/>
            <person name="Fischer R."/>
            <person name="Miller B."/>
            <person name="Dyer P."/>
            <person name="Sachs M.S."/>
            <person name="Osmani S.A."/>
            <person name="Birren B.W."/>
        </authorList>
    </citation>
    <scope>NUCLEOTIDE SEQUENCE [LARGE SCALE GENOMIC DNA]</scope>
    <source>
        <strain evidence="2">FGSC A4 / ATCC 38163 / CBS 112.46 / NRRL 194 / M139</strain>
    </source>
</reference>
<sequence>MSGVILEEEADYGCFPFDIFVSDRWDHNHNATRDGQEQWEQLVWEWESLTLTERYPYQKRAESENGPPELSEEIKRVLATHQTAHERNISLISCDGWQTVWLRTCYDPGLADKYKQMKSTSEVPGWGVSGDKILDDPARYDFDDDGSNSWQQVLIRVPGITDFSGVWGEGDGGSSIRYRSHIESGLIKILWLDEHGQVAWENRLDTSTSALSRLTGSLLNATSLVEMTGYDGTRGTLIEN</sequence>
<evidence type="ECO:0000313" key="2">
    <source>
        <dbReference type="Proteomes" id="UP000000560"/>
    </source>
</evidence>
<organism evidence="1 2">
    <name type="scientific">Emericella nidulans (strain FGSC A4 / ATCC 38163 / CBS 112.46 / NRRL 194 / M139)</name>
    <name type="common">Aspergillus nidulans</name>
    <dbReference type="NCBI Taxonomy" id="227321"/>
    <lineage>
        <taxon>Eukaryota</taxon>
        <taxon>Fungi</taxon>
        <taxon>Dikarya</taxon>
        <taxon>Ascomycota</taxon>
        <taxon>Pezizomycotina</taxon>
        <taxon>Eurotiomycetes</taxon>
        <taxon>Eurotiomycetidae</taxon>
        <taxon>Eurotiales</taxon>
        <taxon>Aspergillaceae</taxon>
        <taxon>Aspergillus</taxon>
        <taxon>Aspergillus subgen. Nidulantes</taxon>
    </lineage>
</organism>
<accession>Q5B307</accession>
<gene>
    <name evidence="1" type="ORF">ANIA_05073</name>
</gene>
<dbReference type="OrthoDB" id="4364812at2759"/>
<accession>C8V806</accession>
<dbReference type="HOGENOM" id="CLU_092866_0_0_1"/>
<dbReference type="VEuPathDB" id="FungiDB:AN5073"/>
<dbReference type="OMA" id="WERLVWE"/>
<dbReference type="EMBL" id="BN001303">
    <property type="protein sequence ID" value="CBF76147.1"/>
    <property type="molecule type" value="Genomic_DNA"/>
</dbReference>
<dbReference type="InParanoid" id="Q5B307"/>
<evidence type="ECO:0000313" key="1">
    <source>
        <dbReference type="EMBL" id="CBF76147.1"/>
    </source>
</evidence>
<dbReference type="AlphaFoldDB" id="Q5B307"/>
<keyword evidence="2" id="KW-1185">Reference proteome</keyword>
<name>Q5B307_EMENI</name>